<dbReference type="Gene3D" id="3.40.640.10">
    <property type="entry name" value="Type I PLP-dependent aspartate aminotransferase-like (Major domain)"/>
    <property type="match status" value="1"/>
</dbReference>
<dbReference type="Proteomes" id="UP001523234">
    <property type="component" value="Unassembled WGS sequence"/>
</dbReference>
<feature type="domain" description="Aminotransferase class I/classII large" evidence="7">
    <location>
        <begin position="32"/>
        <end position="383"/>
    </location>
</feature>
<dbReference type="Pfam" id="PF00155">
    <property type="entry name" value="Aminotran_1_2"/>
    <property type="match status" value="1"/>
</dbReference>
<dbReference type="InterPro" id="IPR004838">
    <property type="entry name" value="NHTrfase_class1_PyrdxlP-BS"/>
</dbReference>
<dbReference type="EC" id="2.6.1.-" evidence="6"/>
<gene>
    <name evidence="8" type="ORF">NFX39_05320</name>
</gene>
<dbReference type="SUPFAM" id="SSF53383">
    <property type="entry name" value="PLP-dependent transferases"/>
    <property type="match status" value="1"/>
</dbReference>
<dbReference type="InterPro" id="IPR004839">
    <property type="entry name" value="Aminotransferase_I/II_large"/>
</dbReference>
<evidence type="ECO:0000259" key="7">
    <source>
        <dbReference type="Pfam" id="PF00155"/>
    </source>
</evidence>
<dbReference type="PROSITE" id="PS00105">
    <property type="entry name" value="AA_TRANSFER_CLASS_1"/>
    <property type="match status" value="1"/>
</dbReference>
<evidence type="ECO:0000256" key="2">
    <source>
        <dbReference type="ARBA" id="ARBA00007441"/>
    </source>
</evidence>
<organism evidence="8 9">
    <name type="scientific">Fructobacillus apis</name>
    <dbReference type="NCBI Taxonomy" id="2935017"/>
    <lineage>
        <taxon>Bacteria</taxon>
        <taxon>Bacillati</taxon>
        <taxon>Bacillota</taxon>
        <taxon>Bacilli</taxon>
        <taxon>Lactobacillales</taxon>
        <taxon>Lactobacillaceae</taxon>
        <taxon>Fructobacillus</taxon>
    </lineage>
</organism>
<evidence type="ECO:0000313" key="8">
    <source>
        <dbReference type="EMBL" id="MCO0832499.1"/>
    </source>
</evidence>
<keyword evidence="3 6" id="KW-0032">Aminotransferase</keyword>
<evidence type="ECO:0000256" key="5">
    <source>
        <dbReference type="ARBA" id="ARBA00022898"/>
    </source>
</evidence>
<comment type="cofactor">
    <cofactor evidence="1 6">
        <name>pyridoxal 5'-phosphate</name>
        <dbReference type="ChEBI" id="CHEBI:597326"/>
    </cofactor>
</comment>
<comment type="similarity">
    <text evidence="2 6">Belongs to the class-I pyridoxal-phosphate-dependent aminotransferase family.</text>
</comment>
<evidence type="ECO:0000256" key="4">
    <source>
        <dbReference type="ARBA" id="ARBA00022679"/>
    </source>
</evidence>
<keyword evidence="4 6" id="KW-0808">Transferase</keyword>
<evidence type="ECO:0000256" key="6">
    <source>
        <dbReference type="RuleBase" id="RU000481"/>
    </source>
</evidence>
<name>A0ABT0ZR78_9LACO</name>
<dbReference type="EMBL" id="JAMWYK010000006">
    <property type="protein sequence ID" value="MCO0832499.1"/>
    <property type="molecule type" value="Genomic_DNA"/>
</dbReference>
<sequence length="396" mass="43355">MKAKQPTLNPEITAIPADKILGFQASLQGIDDLLYLTFGEPGFDTPDVVKEATIQGIKDNHSHYGNSQGNPDLRQAVIDYVDNRYGLTAYPSVDQVLITAGVSEAMYVIFKTLLSVGDGILVPDPAYGSYFSSIATANATAIPVDTSVADFKLTPALVHEAVQNADVPVKAVLFNYPSNPTGVTYSEDELKALAEAFKEEGIWVISDEIYSELTYGKKHYSVGQIMPEQTIVVNGLSKSHAMTGYRVGFVLAPDEVAAQLKKVHATLIYSIPTFVYDGAKAALEMPKEDLQYMVDSYEKRRDIAYAGLSDMGFDVLSPDGAFYLFAQLPDFIEEDGWTFAEKLAKDGGVAVIPGEAFSKFEGAKKYIRVSYAGDQDQIEKGLGRMKAYIEKRRANR</sequence>
<dbReference type="GO" id="GO:0008483">
    <property type="term" value="F:transaminase activity"/>
    <property type="evidence" value="ECO:0007669"/>
    <property type="project" value="UniProtKB-KW"/>
</dbReference>
<protein>
    <recommendedName>
        <fullName evidence="6">Aminotransferase</fullName>
        <ecNumber evidence="6">2.6.1.-</ecNumber>
    </recommendedName>
</protein>
<evidence type="ECO:0000256" key="3">
    <source>
        <dbReference type="ARBA" id="ARBA00022576"/>
    </source>
</evidence>
<dbReference type="CDD" id="cd00609">
    <property type="entry name" value="AAT_like"/>
    <property type="match status" value="1"/>
</dbReference>
<evidence type="ECO:0000313" key="9">
    <source>
        <dbReference type="Proteomes" id="UP001523234"/>
    </source>
</evidence>
<dbReference type="PANTHER" id="PTHR46383:SF4">
    <property type="entry name" value="AMINOTRANSFERASE"/>
    <property type="match status" value="1"/>
</dbReference>
<reference evidence="8 9" key="1">
    <citation type="submission" date="2022-06" db="EMBL/GenBank/DDBJ databases">
        <title>Fructobacillus taiwanensis sp. nov., isolated from the honeybee.</title>
        <authorList>
            <person name="Chen Y.-S."/>
            <person name="Wang L.-T."/>
            <person name="Lee Y.-S."/>
            <person name="Chang Y.-C."/>
            <person name="Wu H.-C."/>
            <person name="Liao C.-Y."/>
            <person name="Chen W.-H."/>
            <person name="Deng J.-N."/>
            <person name="Wang Y.-H."/>
        </authorList>
    </citation>
    <scope>NUCLEOTIDE SEQUENCE [LARGE SCALE GENOMIC DNA]</scope>
    <source>
        <strain evidence="8 9">W13</strain>
    </source>
</reference>
<keyword evidence="9" id="KW-1185">Reference proteome</keyword>
<dbReference type="InterPro" id="IPR050596">
    <property type="entry name" value="AspAT/PAT-like"/>
</dbReference>
<comment type="caution">
    <text evidence="8">The sequence shown here is derived from an EMBL/GenBank/DDBJ whole genome shotgun (WGS) entry which is preliminary data.</text>
</comment>
<dbReference type="PANTHER" id="PTHR46383">
    <property type="entry name" value="ASPARTATE AMINOTRANSFERASE"/>
    <property type="match status" value="1"/>
</dbReference>
<dbReference type="InterPro" id="IPR015424">
    <property type="entry name" value="PyrdxlP-dep_Trfase"/>
</dbReference>
<keyword evidence="5" id="KW-0663">Pyridoxal phosphate</keyword>
<dbReference type="InterPro" id="IPR015421">
    <property type="entry name" value="PyrdxlP-dep_Trfase_major"/>
</dbReference>
<dbReference type="RefSeq" id="WP_252443727.1">
    <property type="nucleotide sequence ID" value="NZ_JAMWYK010000006.1"/>
</dbReference>
<evidence type="ECO:0000256" key="1">
    <source>
        <dbReference type="ARBA" id="ARBA00001933"/>
    </source>
</evidence>
<proteinExistence type="inferred from homology"/>
<accession>A0ABT0ZR78</accession>